<feature type="transmembrane region" description="Helical" evidence="7">
    <location>
        <begin position="479"/>
        <end position="498"/>
    </location>
</feature>
<keyword evidence="7" id="KW-0472">Membrane</keyword>
<dbReference type="Pfam" id="PF06371">
    <property type="entry name" value="Drf_GBD"/>
    <property type="match status" value="1"/>
</dbReference>
<dbReference type="AlphaFoldDB" id="A0AAR2ISF0"/>
<dbReference type="GO" id="GO:0030041">
    <property type="term" value="P:actin filament polymerization"/>
    <property type="evidence" value="ECO:0007669"/>
    <property type="project" value="TreeGrafter"/>
</dbReference>
<dbReference type="Gene3D" id="1.10.238.150">
    <property type="entry name" value="Formin, FH3 diaphanous domain"/>
    <property type="match status" value="1"/>
</dbReference>
<evidence type="ECO:0000256" key="3">
    <source>
        <dbReference type="ARBA" id="ARBA00022490"/>
    </source>
</evidence>
<evidence type="ECO:0000256" key="6">
    <source>
        <dbReference type="SAM" id="MobiDB-lite"/>
    </source>
</evidence>
<keyword evidence="3" id="KW-0963">Cytoplasm</keyword>
<sequence length="1084" mass="123372">MTFSLARYLLENQELLNVIVYMLLSNISHYTKKKLNLLEDMNLNEDKRVPLREKDLSTKREMVLQYVVTAAKTGSLKSSSQISPQEFLSELKSGATDEKLFACLDSLRVSLTSNPVSWVQSFGHEGLGLLLDILERLLLKKHQDKVDKKSQHKVIQCLKAFMNNKYGLERILGEEKSLALLARAMDPCQPAMMTDVVKLLSAICIVGEENTLEKVLEAITSAGERLEMNRFSPIVQGLADRSVQLQVACMQLINALVTSPDELDFRLHIRNEFMRCGLREILPTLGAIKNEALDIQLKVFEEHKEEDMIEFSHRLEDIKAEFEYPFNWDVFNMLFSVVKDTAAEVHFLSILQHLMLIRNDYFVRPQYFKIIEECVSQIVLHRSGTDPDFSYRKRLDVDFSHLLEVCVDKARADEYEQRASELAQKFDEELMGRQDAMAQLLKKEEKISELEAELQAFRSQVKPLCLTLSVTCHFLCSHLASTACVSISFSVLCLFSLISFSSFSLSVFVTWSLICVFGAVPLGISTVQSVPALSSSSSSSSFPPGAPPPPPVPGGLALPPPPPPPPPPGCAAMPGVPPPPPFGIPPPPPPGLGGLMSSPTHHVLPFGLRPKKEFKPETTMKRLNWSKIRPQEMSENCFWIIVNEDRYEDEDLLGRLALTFGSQRNEKKSVKKRIKELKVLDPKIAQNLSIFLGSFRMPYEEIRRMIMEVDEEQLTEPMIQNLVKHLPEQEQLNALAKYKNEYASLSEPEQFGVVMSDVKRLRPRLNSILFKLQFEEQVSHLRPDILAVNAACDEVRKSKAFSKLLELVLLMGNFMNAGSRNAQSFGFDLSSLCKLKDTKSADQKSTLLHFLAEVCEEKYPDVLRFVDDLQHVDRASRVSAENLEKSLRQMEKQLLQLEKDLDTFSSPNDQQDLFHSKMAISFGREQYQKLVIMHGNMGTLYQNMVEFFAIDPKKTSVEELFTDISNFRAMFVQAVKENGRRREAEEKQRRARAAKEKAEREKQERQQRKKRLLEVNAEKDETGVMDSLLEALQSGAAFRDRRKRAPRPRGEFHVFHHLSFPSMTHDPFTSLLFRCPPTSPVLLQ</sequence>
<dbReference type="SMART" id="SM01140">
    <property type="entry name" value="Drf_GBD"/>
    <property type="match status" value="1"/>
</dbReference>
<dbReference type="GO" id="GO:0005884">
    <property type="term" value="C:actin filament"/>
    <property type="evidence" value="ECO:0007669"/>
    <property type="project" value="TreeGrafter"/>
</dbReference>
<dbReference type="InterPro" id="IPR014767">
    <property type="entry name" value="DAD_dom"/>
</dbReference>
<feature type="domain" description="GBD/FH3" evidence="9">
    <location>
        <begin position="22"/>
        <end position="386"/>
    </location>
</feature>
<dbReference type="InterPro" id="IPR014768">
    <property type="entry name" value="GBD/FH3_dom"/>
</dbReference>
<dbReference type="Gene3D" id="1.25.10.10">
    <property type="entry name" value="Leucine-rich Repeat Variant"/>
    <property type="match status" value="1"/>
</dbReference>
<reference evidence="11" key="3">
    <citation type="submission" date="2025-09" db="UniProtKB">
        <authorList>
            <consortium name="Ensembl"/>
        </authorList>
    </citation>
    <scope>IDENTIFICATION</scope>
</reference>
<dbReference type="Gene3D" id="1.20.58.2220">
    <property type="entry name" value="Formin, FH2 domain"/>
    <property type="match status" value="1"/>
</dbReference>
<dbReference type="SMART" id="SM00498">
    <property type="entry name" value="FH2"/>
    <property type="match status" value="1"/>
</dbReference>
<feature type="domain" description="DAD" evidence="8">
    <location>
        <begin position="1020"/>
        <end position="1050"/>
    </location>
</feature>
<dbReference type="SMART" id="SM01139">
    <property type="entry name" value="Drf_FH3"/>
    <property type="match status" value="1"/>
</dbReference>
<dbReference type="FunFam" id="1.10.238.150:FF:000002">
    <property type="entry name" value="protein diaphanous homolog 2 isoform X2"/>
    <property type="match status" value="1"/>
</dbReference>
<dbReference type="Pfam" id="PF06367">
    <property type="entry name" value="Drf_FH3"/>
    <property type="match status" value="1"/>
</dbReference>
<comment type="similarity">
    <text evidence="2">Belongs to the formin homology family. Diaphanous subfamily.</text>
</comment>
<dbReference type="PROSITE" id="PS51232">
    <property type="entry name" value="GBD_FH3"/>
    <property type="match status" value="1"/>
</dbReference>
<dbReference type="InterPro" id="IPR010473">
    <property type="entry name" value="GTPase-bd"/>
</dbReference>
<dbReference type="Gene3D" id="1.10.20.40">
    <property type="entry name" value="Formin, diaphanous GTPase-binding domain"/>
    <property type="match status" value="1"/>
</dbReference>
<evidence type="ECO:0000256" key="4">
    <source>
        <dbReference type="ARBA" id="ARBA00023054"/>
    </source>
</evidence>
<dbReference type="PROSITE" id="PS51231">
    <property type="entry name" value="DAD"/>
    <property type="match status" value="1"/>
</dbReference>
<evidence type="ECO:0000313" key="11">
    <source>
        <dbReference type="Ensembl" id="ENSPNAP00000042648.1"/>
    </source>
</evidence>
<evidence type="ECO:0000259" key="9">
    <source>
        <dbReference type="PROSITE" id="PS51232"/>
    </source>
</evidence>
<organism evidence="11 12">
    <name type="scientific">Pygocentrus nattereri</name>
    <name type="common">Red-bellied piranha</name>
    <dbReference type="NCBI Taxonomy" id="42514"/>
    <lineage>
        <taxon>Eukaryota</taxon>
        <taxon>Metazoa</taxon>
        <taxon>Chordata</taxon>
        <taxon>Craniata</taxon>
        <taxon>Vertebrata</taxon>
        <taxon>Euteleostomi</taxon>
        <taxon>Actinopterygii</taxon>
        <taxon>Neopterygii</taxon>
        <taxon>Teleostei</taxon>
        <taxon>Ostariophysi</taxon>
        <taxon>Characiformes</taxon>
        <taxon>Characoidei</taxon>
        <taxon>Pygocentrus</taxon>
    </lineage>
</organism>
<protein>
    <recommendedName>
        <fullName evidence="13">Diaphanous-related formin 3</fullName>
    </recommendedName>
</protein>
<reference evidence="11" key="2">
    <citation type="submission" date="2025-08" db="UniProtKB">
        <authorList>
            <consortium name="Ensembl"/>
        </authorList>
    </citation>
    <scope>IDENTIFICATION</scope>
</reference>
<keyword evidence="7" id="KW-1133">Transmembrane helix</keyword>
<dbReference type="PROSITE" id="PS51444">
    <property type="entry name" value="FH2"/>
    <property type="match status" value="1"/>
</dbReference>
<dbReference type="Ensembl" id="ENSPNAT00000053449.1">
    <property type="protein sequence ID" value="ENSPNAP00000042648.1"/>
    <property type="gene ID" value="ENSPNAG00000015097.2"/>
</dbReference>
<evidence type="ECO:0000259" key="10">
    <source>
        <dbReference type="PROSITE" id="PS51444"/>
    </source>
</evidence>
<dbReference type="SUPFAM" id="SSF48371">
    <property type="entry name" value="ARM repeat"/>
    <property type="match status" value="1"/>
</dbReference>
<dbReference type="GO" id="GO:0003779">
    <property type="term" value="F:actin binding"/>
    <property type="evidence" value="ECO:0007669"/>
    <property type="project" value="InterPro"/>
</dbReference>
<evidence type="ECO:0000256" key="7">
    <source>
        <dbReference type="SAM" id="Phobius"/>
    </source>
</evidence>
<feature type="coiled-coil region" evidence="5">
    <location>
        <begin position="433"/>
        <end position="460"/>
    </location>
</feature>
<feature type="transmembrane region" description="Helical" evidence="7">
    <location>
        <begin position="505"/>
        <end position="524"/>
    </location>
</feature>
<dbReference type="InterPro" id="IPR044933">
    <property type="entry name" value="DIA_GBD_sf"/>
</dbReference>
<dbReference type="SUPFAM" id="SSF101447">
    <property type="entry name" value="Formin homology 2 domain (FH2 domain)"/>
    <property type="match status" value="1"/>
</dbReference>
<reference evidence="11 12" key="1">
    <citation type="submission" date="2020-10" db="EMBL/GenBank/DDBJ databases">
        <title>Pygocentrus nattereri (red-bellied piranha) genome, fPygNat1, primary haplotype.</title>
        <authorList>
            <person name="Myers G."/>
            <person name="Meyer A."/>
            <person name="Karagic N."/>
            <person name="Pippel M."/>
            <person name="Winkler S."/>
            <person name="Tracey A."/>
            <person name="Wood J."/>
            <person name="Formenti G."/>
            <person name="Howe K."/>
            <person name="Fedrigo O."/>
            <person name="Jarvis E.D."/>
        </authorList>
    </citation>
    <scope>NUCLEOTIDE SEQUENCE [LARGE SCALE GENOMIC DNA]</scope>
</reference>
<dbReference type="InterPro" id="IPR051412">
    <property type="entry name" value="Formin_Homology_Diaphanous_sf"/>
</dbReference>
<dbReference type="Gene3D" id="6.10.30.30">
    <property type="match status" value="1"/>
</dbReference>
<evidence type="ECO:0000256" key="2">
    <source>
        <dbReference type="ARBA" id="ARBA00008214"/>
    </source>
</evidence>
<dbReference type="GO" id="GO:0031267">
    <property type="term" value="F:small GTPase binding"/>
    <property type="evidence" value="ECO:0007669"/>
    <property type="project" value="InterPro"/>
</dbReference>
<dbReference type="Proteomes" id="UP001501920">
    <property type="component" value="Chromosome 15"/>
</dbReference>
<dbReference type="PANTHER" id="PTHR45691:SF9">
    <property type="entry name" value="PROTEIN DIAPHANOUS HOMOLOG 3"/>
    <property type="match status" value="1"/>
</dbReference>
<accession>A0AAR2ISF0</accession>
<dbReference type="PANTHER" id="PTHR45691">
    <property type="entry name" value="PROTEIN DIAPHANOUS"/>
    <property type="match status" value="1"/>
</dbReference>
<feature type="region of interest" description="Disordered" evidence="6">
    <location>
        <begin position="978"/>
        <end position="1008"/>
    </location>
</feature>
<evidence type="ECO:0000313" key="12">
    <source>
        <dbReference type="Proteomes" id="UP001501920"/>
    </source>
</evidence>
<dbReference type="Gene3D" id="1.20.58.630">
    <property type="match status" value="1"/>
</dbReference>
<keyword evidence="7" id="KW-0812">Transmembrane</keyword>
<dbReference type="Pfam" id="PF06345">
    <property type="entry name" value="Drf_DAD"/>
    <property type="match status" value="1"/>
</dbReference>
<keyword evidence="4 5" id="KW-0175">Coiled coil</keyword>
<keyword evidence="12" id="KW-1185">Reference proteome</keyword>
<dbReference type="GeneTree" id="ENSGT00940000157767"/>
<dbReference type="InterPro" id="IPR016024">
    <property type="entry name" value="ARM-type_fold"/>
</dbReference>
<comment type="subcellular location">
    <subcellularLocation>
        <location evidence="1">Cytoplasm</location>
    </subcellularLocation>
</comment>
<feature type="domain" description="FH2" evidence="10">
    <location>
        <begin position="610"/>
        <end position="997"/>
    </location>
</feature>
<gene>
    <name evidence="11" type="primary">DIAPH3</name>
</gene>
<dbReference type="InterPro" id="IPR010472">
    <property type="entry name" value="FH3_dom"/>
</dbReference>
<dbReference type="InterPro" id="IPR015425">
    <property type="entry name" value="FH2_Formin"/>
</dbReference>
<dbReference type="InterPro" id="IPR011989">
    <property type="entry name" value="ARM-like"/>
</dbReference>
<dbReference type="InterPro" id="IPR010465">
    <property type="entry name" value="Drf_DAD"/>
</dbReference>
<feature type="compositionally biased region" description="Pro residues" evidence="6">
    <location>
        <begin position="544"/>
        <end position="591"/>
    </location>
</feature>
<evidence type="ECO:0000256" key="5">
    <source>
        <dbReference type="SAM" id="Coils"/>
    </source>
</evidence>
<proteinExistence type="inferred from homology"/>
<feature type="region of interest" description="Disordered" evidence="6">
    <location>
        <begin position="537"/>
        <end position="596"/>
    </location>
</feature>
<dbReference type="InterPro" id="IPR042201">
    <property type="entry name" value="FH2_Formin_sf"/>
</dbReference>
<evidence type="ECO:0000259" key="8">
    <source>
        <dbReference type="PROSITE" id="PS51231"/>
    </source>
</evidence>
<evidence type="ECO:0000256" key="1">
    <source>
        <dbReference type="ARBA" id="ARBA00004496"/>
    </source>
</evidence>
<dbReference type="GO" id="GO:0005737">
    <property type="term" value="C:cytoplasm"/>
    <property type="evidence" value="ECO:0007669"/>
    <property type="project" value="UniProtKB-SubCell"/>
</dbReference>
<dbReference type="Pfam" id="PF02181">
    <property type="entry name" value="FH2"/>
    <property type="match status" value="1"/>
</dbReference>
<name>A0AAR2ISF0_PYGNA</name>
<evidence type="ECO:0008006" key="13">
    <source>
        <dbReference type="Google" id="ProtNLM"/>
    </source>
</evidence>